<dbReference type="SUPFAM" id="SSF103473">
    <property type="entry name" value="MFS general substrate transporter"/>
    <property type="match status" value="1"/>
</dbReference>
<feature type="transmembrane region" description="Helical" evidence="7">
    <location>
        <begin position="293"/>
        <end position="314"/>
    </location>
</feature>
<evidence type="ECO:0000313" key="10">
    <source>
        <dbReference type="Proteomes" id="UP000282971"/>
    </source>
</evidence>
<dbReference type="PROSITE" id="PS00217">
    <property type="entry name" value="SUGAR_TRANSPORT_2"/>
    <property type="match status" value="1"/>
</dbReference>
<feature type="transmembrane region" description="Helical" evidence="7">
    <location>
        <begin position="221"/>
        <end position="238"/>
    </location>
</feature>
<keyword evidence="2" id="KW-0813">Transport</keyword>
<feature type="transmembrane region" description="Helical" evidence="7">
    <location>
        <begin position="379"/>
        <end position="400"/>
    </location>
</feature>
<feature type="transmembrane region" description="Helical" evidence="7">
    <location>
        <begin position="259"/>
        <end position="278"/>
    </location>
</feature>
<dbReference type="PANTHER" id="PTHR23517:SF2">
    <property type="entry name" value="MULTIDRUG RESISTANCE PROTEIN MDTH"/>
    <property type="match status" value="1"/>
</dbReference>
<evidence type="ECO:0000256" key="4">
    <source>
        <dbReference type="ARBA" id="ARBA00022692"/>
    </source>
</evidence>
<keyword evidence="10" id="KW-1185">Reference proteome</keyword>
<feature type="domain" description="Major facilitator superfamily (MFS) profile" evidence="8">
    <location>
        <begin position="64"/>
        <end position="438"/>
    </location>
</feature>
<dbReference type="OrthoDB" id="9812221at2"/>
<feature type="transmembrane region" description="Helical" evidence="7">
    <location>
        <begin position="323"/>
        <end position="341"/>
    </location>
</feature>
<dbReference type="AlphaFoldDB" id="A0A437M6J7"/>
<evidence type="ECO:0000256" key="2">
    <source>
        <dbReference type="ARBA" id="ARBA00022448"/>
    </source>
</evidence>
<feature type="transmembrane region" description="Helical" evidence="7">
    <location>
        <begin position="190"/>
        <end position="209"/>
    </location>
</feature>
<evidence type="ECO:0000259" key="8">
    <source>
        <dbReference type="PROSITE" id="PS50850"/>
    </source>
</evidence>
<feature type="transmembrane region" description="Helical" evidence="7">
    <location>
        <begin position="412"/>
        <end position="432"/>
    </location>
</feature>
<reference evidence="9 10" key="1">
    <citation type="submission" date="2019-01" db="EMBL/GenBank/DDBJ databases">
        <authorList>
            <person name="Chen W.-M."/>
        </authorList>
    </citation>
    <scope>NUCLEOTIDE SEQUENCE [LARGE SCALE GENOMIC DNA]</scope>
    <source>
        <strain evidence="9 10">CCP-7</strain>
    </source>
</reference>
<evidence type="ECO:0000256" key="6">
    <source>
        <dbReference type="ARBA" id="ARBA00023136"/>
    </source>
</evidence>
<comment type="subcellular location">
    <subcellularLocation>
        <location evidence="1">Cell membrane</location>
        <topology evidence="1">Multi-pass membrane protein</topology>
    </subcellularLocation>
</comment>
<dbReference type="PROSITE" id="PS50850">
    <property type="entry name" value="MFS"/>
    <property type="match status" value="1"/>
</dbReference>
<accession>A0A437M6J7</accession>
<dbReference type="InterPro" id="IPR011701">
    <property type="entry name" value="MFS"/>
</dbReference>
<keyword evidence="6 7" id="KW-0472">Membrane</keyword>
<dbReference type="InterPro" id="IPR005829">
    <property type="entry name" value="Sugar_transporter_CS"/>
</dbReference>
<protein>
    <submittedName>
        <fullName evidence="9">MFS transporter</fullName>
    </submittedName>
</protein>
<organism evidence="9 10">
    <name type="scientific">Sphingomonas crocodyli</name>
    <dbReference type="NCBI Taxonomy" id="1979270"/>
    <lineage>
        <taxon>Bacteria</taxon>
        <taxon>Pseudomonadati</taxon>
        <taxon>Pseudomonadota</taxon>
        <taxon>Alphaproteobacteria</taxon>
        <taxon>Sphingomonadales</taxon>
        <taxon>Sphingomonadaceae</taxon>
        <taxon>Sphingomonas</taxon>
    </lineage>
</organism>
<feature type="transmembrane region" description="Helical" evidence="7">
    <location>
        <begin position="101"/>
        <end position="120"/>
    </location>
</feature>
<dbReference type="GO" id="GO:0005886">
    <property type="term" value="C:plasma membrane"/>
    <property type="evidence" value="ECO:0007669"/>
    <property type="project" value="UniProtKB-SubCell"/>
</dbReference>
<evidence type="ECO:0000256" key="7">
    <source>
        <dbReference type="SAM" id="Phobius"/>
    </source>
</evidence>
<keyword evidence="5 7" id="KW-1133">Transmembrane helix</keyword>
<proteinExistence type="predicted"/>
<dbReference type="InterPro" id="IPR050171">
    <property type="entry name" value="MFS_Transporters"/>
</dbReference>
<keyword evidence="3" id="KW-1003">Cell membrane</keyword>
<keyword evidence="4 7" id="KW-0812">Transmembrane</keyword>
<feature type="transmembrane region" description="Helical" evidence="7">
    <location>
        <begin position="67"/>
        <end position="89"/>
    </location>
</feature>
<dbReference type="GO" id="GO:0022857">
    <property type="term" value="F:transmembrane transporter activity"/>
    <property type="evidence" value="ECO:0007669"/>
    <property type="project" value="InterPro"/>
</dbReference>
<dbReference type="EMBL" id="SACN01000001">
    <property type="protein sequence ID" value="RVT93176.1"/>
    <property type="molecule type" value="Genomic_DNA"/>
</dbReference>
<evidence type="ECO:0000256" key="5">
    <source>
        <dbReference type="ARBA" id="ARBA00022989"/>
    </source>
</evidence>
<gene>
    <name evidence="9" type="ORF">EOD43_04620</name>
</gene>
<feature type="transmembrane region" description="Helical" evidence="7">
    <location>
        <begin position="347"/>
        <end position="367"/>
    </location>
</feature>
<feature type="transmembrane region" description="Helical" evidence="7">
    <location>
        <begin position="156"/>
        <end position="178"/>
    </location>
</feature>
<dbReference type="Proteomes" id="UP000282971">
    <property type="component" value="Unassembled WGS sequence"/>
</dbReference>
<dbReference type="InterPro" id="IPR020846">
    <property type="entry name" value="MFS_dom"/>
</dbReference>
<name>A0A437M6J7_9SPHN</name>
<evidence type="ECO:0000256" key="1">
    <source>
        <dbReference type="ARBA" id="ARBA00004651"/>
    </source>
</evidence>
<sequence length="443" mass="45755">MRAAQWGDGRERAARRRPDGAALYRLSQCVGMHDGVRTGDREGAERRAGTTAVILSHSPMNAAGKTAIALGGVLPGVALGTISVMLPGIADAFGNGENGLFIKMVATATGLGMMIGAPIGGWLSDRHGRPPVLAAATIIFGLVGCGMALADALWQLVLGRFIVGLMVGTISTGYIALIGDHFAGSAQSRWLSINGALATFVVVALNPITGMLADLGWREAFAVYATAFPCLILLLVGVPRTAKQATPQQATPRGRVPGAALLLGVAAGTLATGTSLYWPFRLREVGLESAQDIAFYALPNTLLIGAAAFSYGIVRRRLSIRGVFMLCGLMSALGLVVMASATTPGGVATGLVLEGIGVGLLTPNLSLYTIELSPPDRRAAMIGLVKGVYFGSPFLTQFALEWINHRAGTSAALLAIAVMAATLGLAMLTAMIRTGSTKGIVTS</sequence>
<dbReference type="PANTHER" id="PTHR23517">
    <property type="entry name" value="RESISTANCE PROTEIN MDTM, PUTATIVE-RELATED-RELATED"/>
    <property type="match status" value="1"/>
</dbReference>
<evidence type="ECO:0000313" key="9">
    <source>
        <dbReference type="EMBL" id="RVT93176.1"/>
    </source>
</evidence>
<feature type="transmembrane region" description="Helical" evidence="7">
    <location>
        <begin position="132"/>
        <end position="150"/>
    </location>
</feature>
<dbReference type="InterPro" id="IPR036259">
    <property type="entry name" value="MFS_trans_sf"/>
</dbReference>
<comment type="caution">
    <text evidence="9">The sequence shown here is derived from an EMBL/GenBank/DDBJ whole genome shotgun (WGS) entry which is preliminary data.</text>
</comment>
<dbReference type="Gene3D" id="1.20.1250.20">
    <property type="entry name" value="MFS general substrate transporter like domains"/>
    <property type="match status" value="1"/>
</dbReference>
<dbReference type="Pfam" id="PF07690">
    <property type="entry name" value="MFS_1"/>
    <property type="match status" value="1"/>
</dbReference>
<evidence type="ECO:0000256" key="3">
    <source>
        <dbReference type="ARBA" id="ARBA00022475"/>
    </source>
</evidence>